<organism evidence="1 2">
    <name type="scientific">Pseudofrankia inefficax (strain DSM 45817 / CECT 9037 / DDB 130130 / EuI1c)</name>
    <name type="common">Frankia inefficax</name>
    <dbReference type="NCBI Taxonomy" id="298654"/>
    <lineage>
        <taxon>Bacteria</taxon>
        <taxon>Bacillati</taxon>
        <taxon>Actinomycetota</taxon>
        <taxon>Actinomycetes</taxon>
        <taxon>Frankiales</taxon>
        <taxon>Frankiaceae</taxon>
        <taxon>Pseudofrankia</taxon>
    </lineage>
</organism>
<dbReference type="STRING" id="298654.FraEuI1c_1648"/>
<dbReference type="AlphaFoldDB" id="E3J8X2"/>
<name>E3J8X2_PSEI1</name>
<dbReference type="SUPFAM" id="SSF52980">
    <property type="entry name" value="Restriction endonuclease-like"/>
    <property type="match status" value="1"/>
</dbReference>
<evidence type="ECO:0000313" key="1">
    <source>
        <dbReference type="EMBL" id="ADP79705.1"/>
    </source>
</evidence>
<dbReference type="EMBL" id="CP002299">
    <property type="protein sequence ID" value="ADP79705.1"/>
    <property type="molecule type" value="Genomic_DNA"/>
</dbReference>
<gene>
    <name evidence="1" type="ordered locus">FraEuI1c_1648</name>
</gene>
<evidence type="ECO:0008006" key="3">
    <source>
        <dbReference type="Google" id="ProtNLM"/>
    </source>
</evidence>
<proteinExistence type="predicted"/>
<dbReference type="Gene3D" id="3.40.960.10">
    <property type="entry name" value="VSR Endonuclease"/>
    <property type="match status" value="1"/>
</dbReference>
<protein>
    <recommendedName>
        <fullName evidence="3">DUF559 domain-containing protein</fullName>
    </recommendedName>
</protein>
<dbReference type="eggNOG" id="COG5340">
    <property type="taxonomic scope" value="Bacteria"/>
</dbReference>
<reference evidence="1 2" key="1">
    <citation type="submission" date="2010-10" db="EMBL/GenBank/DDBJ databases">
        <title>Complete sequence of Frankia sp. EuI1c.</title>
        <authorList>
            <consortium name="US DOE Joint Genome Institute"/>
            <person name="Lucas S."/>
            <person name="Copeland A."/>
            <person name="Lapidus A."/>
            <person name="Cheng J.-F."/>
            <person name="Bruce D."/>
            <person name="Goodwin L."/>
            <person name="Pitluck S."/>
            <person name="Chertkov O."/>
            <person name="Detter J.C."/>
            <person name="Han C."/>
            <person name="Tapia R."/>
            <person name="Land M."/>
            <person name="Hauser L."/>
            <person name="Jeffries C."/>
            <person name="Kyrpides N."/>
            <person name="Ivanova N."/>
            <person name="Mikhailova N."/>
            <person name="Beauchemin N."/>
            <person name="Sen A."/>
            <person name="Sur S.A."/>
            <person name="Gtari M."/>
            <person name="Wall L."/>
            <person name="Tisa L."/>
            <person name="Woyke T."/>
        </authorList>
    </citation>
    <scope>NUCLEOTIDE SEQUENCE [LARGE SCALE GENOMIC DNA]</scope>
    <source>
        <strain evidence="2">DSM 45817 / CECT 9037 / EuI1c</strain>
    </source>
</reference>
<evidence type="ECO:0000313" key="2">
    <source>
        <dbReference type="Proteomes" id="UP000002484"/>
    </source>
</evidence>
<sequence length="288" mass="31407">MITREQALEAGLTDGRLRGLVRSGTWSRPGRTTYLVPGADAVRGKARAAIHRRPDAVVCGITAARLAGLDALALSGPAEPVHLLVSHRNARVAVPGVVFHVGEIEARDVHSLAGIPVTSPARTLADLTLALDRMRAISALDAGLRAGWVPDMGPVLAQLFGRSGAVARRPWLREVDSRSESPLETHVRLIVTDAGLRPEELQYRIFNEGGGFVARVDMAWPSRGVCVEADGVGYHSDPAPAYRDRDRQNALVRLHWRVQRVTWWDVERRPGWIVAQVAGLLAAVQEFF</sequence>
<dbReference type="InterPro" id="IPR011335">
    <property type="entry name" value="Restrct_endonuc-II-like"/>
</dbReference>
<dbReference type="Proteomes" id="UP000002484">
    <property type="component" value="Chromosome"/>
</dbReference>
<dbReference type="HOGENOM" id="CLU_052626_5_0_11"/>
<dbReference type="KEGG" id="fri:FraEuI1c_1648"/>
<keyword evidence="2" id="KW-1185">Reference proteome</keyword>
<accession>E3J8X2</accession>
<dbReference type="InParanoid" id="E3J8X2"/>